<sequence length="95" mass="9840">MFSINTVASYDEALELLDQAFDRAKVALAASVAGAPMSTAVLKCSILMEMKVVGLLRQSVYETLLATGDSGVAANGKKSKSTTEDKAPVNGGDAE</sequence>
<evidence type="ECO:0000256" key="1">
    <source>
        <dbReference type="SAM" id="MobiDB-lite"/>
    </source>
</evidence>
<dbReference type="EMBL" id="JAACNO010003040">
    <property type="protein sequence ID" value="KAF4128900.1"/>
    <property type="molecule type" value="Genomic_DNA"/>
</dbReference>
<organism evidence="2 4">
    <name type="scientific">Phytophthora infestans</name>
    <name type="common">Potato late blight agent</name>
    <name type="synonym">Botrytis infestans</name>
    <dbReference type="NCBI Taxonomy" id="4787"/>
    <lineage>
        <taxon>Eukaryota</taxon>
        <taxon>Sar</taxon>
        <taxon>Stramenopiles</taxon>
        <taxon>Oomycota</taxon>
        <taxon>Peronosporomycetes</taxon>
        <taxon>Peronosporales</taxon>
        <taxon>Peronosporaceae</taxon>
        <taxon>Phytophthora</taxon>
    </lineage>
</organism>
<proteinExistence type="predicted"/>
<name>A0A833WES0_PHYIN</name>
<dbReference type="EMBL" id="WSZM01000174">
    <property type="protein sequence ID" value="KAF4039498.1"/>
    <property type="molecule type" value="Genomic_DNA"/>
</dbReference>
<reference evidence="2" key="1">
    <citation type="submission" date="2020-04" db="EMBL/GenBank/DDBJ databases">
        <title>Hybrid Assembly of Korean Phytophthora infestans isolates.</title>
        <authorList>
            <person name="Prokchorchik M."/>
            <person name="Lee Y."/>
            <person name="Seo J."/>
            <person name="Cho J.-H."/>
            <person name="Park Y.-E."/>
            <person name="Jang D.-C."/>
            <person name="Im J.-S."/>
            <person name="Choi J.-G."/>
            <person name="Park H.-J."/>
            <person name="Lee G.-B."/>
            <person name="Lee Y.-G."/>
            <person name="Hong S.-Y."/>
            <person name="Cho K."/>
            <person name="Sohn K.H."/>
        </authorList>
    </citation>
    <scope>NUCLEOTIDE SEQUENCE</scope>
    <source>
        <strain evidence="2">KR_1_A1</strain>
        <strain evidence="3">KR_2_A2</strain>
    </source>
</reference>
<comment type="caution">
    <text evidence="2">The sequence shown here is derived from an EMBL/GenBank/DDBJ whole genome shotgun (WGS) entry which is preliminary data.</text>
</comment>
<dbReference type="Proteomes" id="UP000602510">
    <property type="component" value="Unassembled WGS sequence"/>
</dbReference>
<dbReference type="Proteomes" id="UP000704712">
    <property type="component" value="Unassembled WGS sequence"/>
</dbReference>
<evidence type="ECO:0000313" key="4">
    <source>
        <dbReference type="Proteomes" id="UP000602510"/>
    </source>
</evidence>
<gene>
    <name evidence="2" type="ORF">GN244_ATG08329</name>
    <name evidence="3" type="ORF">GN958_ATG21878</name>
</gene>
<evidence type="ECO:0000313" key="3">
    <source>
        <dbReference type="EMBL" id="KAF4128900.1"/>
    </source>
</evidence>
<accession>A0A833WES0</accession>
<evidence type="ECO:0000313" key="2">
    <source>
        <dbReference type="EMBL" id="KAF4039498.1"/>
    </source>
</evidence>
<keyword evidence="4" id="KW-1185">Reference proteome</keyword>
<feature type="region of interest" description="Disordered" evidence="1">
    <location>
        <begin position="70"/>
        <end position="95"/>
    </location>
</feature>
<dbReference type="AlphaFoldDB" id="A0A833WES0"/>
<protein>
    <submittedName>
        <fullName evidence="2">Uncharacterized protein</fullName>
    </submittedName>
</protein>